<organism evidence="1">
    <name type="scientific">Brugia malayi</name>
    <name type="common">Filarial nematode worm</name>
    <dbReference type="NCBI Taxonomy" id="6279"/>
    <lineage>
        <taxon>Eukaryota</taxon>
        <taxon>Metazoa</taxon>
        <taxon>Ecdysozoa</taxon>
        <taxon>Nematoda</taxon>
        <taxon>Chromadorea</taxon>
        <taxon>Rhabditida</taxon>
        <taxon>Spirurina</taxon>
        <taxon>Spiruromorpha</taxon>
        <taxon>Filarioidea</taxon>
        <taxon>Onchocercidae</taxon>
        <taxon>Brugia</taxon>
    </lineage>
</organism>
<reference evidence="1" key="2">
    <citation type="submission" date="2012-12" db="EMBL/GenBank/DDBJ databases">
        <authorList>
            <consortium name="WormBase Consortium"/>
            <person name="Ghedin E."/>
            <person name="Paulini M."/>
        </authorList>
    </citation>
    <scope>NUCLEOTIDE SEQUENCE</scope>
    <source>
        <strain evidence="1">FR3</strain>
    </source>
</reference>
<sequence>MCHPGQNNPGIAVIFFLNADLKLRRISPKVLRNKGKNEPVLDVRKNRKKKMHQEVFNVVYAPLLHYKW</sequence>
<protein>
    <submittedName>
        <fullName evidence="1">Bm473</fullName>
    </submittedName>
</protein>
<proteinExistence type="predicted"/>
<gene>
    <name evidence="1" type="primary">Bm473</name>
    <name evidence="1" type="ORF">BM_Bm473</name>
</gene>
<name>A0A1I9G2I3_BRUMA</name>
<dbReference type="EMBL" id="LN856957">
    <property type="protein sequence ID" value="CDP96164.1"/>
    <property type="molecule type" value="Genomic_DNA"/>
</dbReference>
<evidence type="ECO:0000313" key="1">
    <source>
        <dbReference type="EMBL" id="CDP96164.1"/>
    </source>
</evidence>
<accession>A0A1I9G2I3</accession>
<dbReference type="AlphaFoldDB" id="A0A1I9G2I3"/>
<reference evidence="1" key="1">
    <citation type="journal article" date="2007" name="Science">
        <title>Draft genome of the filarial nematode parasite Brugia malayi.</title>
        <authorList>
            <person name="Ghedin E."/>
            <person name="Wang S."/>
            <person name="Spiro D."/>
            <person name="Caler E."/>
            <person name="Zhao Q."/>
            <person name="Crabtree J."/>
            <person name="Allen J.E."/>
            <person name="Delcher A.L."/>
            <person name="Guiliano D.B."/>
            <person name="Miranda-Saavedra D."/>
            <person name="Angiuoli S.V."/>
            <person name="Creasy T."/>
            <person name="Amedeo P."/>
            <person name="Haas B."/>
            <person name="El-Sayed N.M."/>
            <person name="Wortman J.R."/>
            <person name="Feldblyum T."/>
            <person name="Tallon L."/>
            <person name="Schatz M."/>
            <person name="Shumway M."/>
            <person name="Koo H."/>
            <person name="Salzberg S.L."/>
            <person name="Schobel S."/>
            <person name="Pertea M."/>
            <person name="Pop M."/>
            <person name="White O."/>
            <person name="Barton G.J."/>
            <person name="Carlow C.K."/>
            <person name="Crawford M.J."/>
            <person name="Daub J."/>
            <person name="Dimmic M.W."/>
            <person name="Estes C.F."/>
            <person name="Foster J.M."/>
            <person name="Ganatra M."/>
            <person name="Gregory W.F."/>
            <person name="Johnson N.M."/>
            <person name="Jin J."/>
            <person name="Komuniecki R."/>
            <person name="Korf I."/>
            <person name="Kumar S."/>
            <person name="Laney S."/>
            <person name="Li B.W."/>
            <person name="Li W."/>
            <person name="Lindblom T.H."/>
            <person name="Lustigman S."/>
            <person name="Ma D."/>
            <person name="Maina C.V."/>
            <person name="Martin D.M."/>
            <person name="McCarter J.P."/>
            <person name="McReynolds L."/>
            <person name="Mitreva M."/>
            <person name="Nutman T.B."/>
            <person name="Parkinson J."/>
            <person name="Peregrin-Alvarez J.M."/>
            <person name="Poole C."/>
            <person name="Ren Q."/>
            <person name="Saunders L."/>
            <person name="Sluder A.E."/>
            <person name="Smith K."/>
            <person name="Stanke M."/>
            <person name="Unnasch T.R."/>
            <person name="Ware J."/>
            <person name="Wei A.D."/>
            <person name="Weil G."/>
            <person name="Williams D.J."/>
            <person name="Zhang Y."/>
            <person name="Williams S.A."/>
            <person name="Fraser-Liggett C."/>
            <person name="Slatko B."/>
            <person name="Blaxter M.L."/>
            <person name="Scott A.L."/>
        </authorList>
    </citation>
    <scope>NUCLEOTIDE SEQUENCE</scope>
    <source>
        <strain evidence="1">FR3</strain>
    </source>
</reference>